<dbReference type="AlphaFoldDB" id="A0AA35VYZ5"/>
<feature type="domain" description="Transposase IS4-like" evidence="2">
    <location>
        <begin position="68"/>
        <end position="158"/>
    </location>
</feature>
<comment type="caution">
    <text evidence="3">The sequence shown here is derived from an EMBL/GenBank/DDBJ whole genome shotgun (WGS) entry which is preliminary data.</text>
</comment>
<gene>
    <name evidence="3" type="ORF">GBAR_LOCUS696</name>
</gene>
<dbReference type="PANTHER" id="PTHR30007">
    <property type="entry name" value="PHP DOMAIN PROTEIN"/>
    <property type="match status" value="1"/>
</dbReference>
<dbReference type="GO" id="GO:0006313">
    <property type="term" value="P:DNA transposition"/>
    <property type="evidence" value="ECO:0007669"/>
    <property type="project" value="InterPro"/>
</dbReference>
<dbReference type="InterPro" id="IPR002559">
    <property type="entry name" value="Transposase_11"/>
</dbReference>
<dbReference type="Proteomes" id="UP001174909">
    <property type="component" value="Unassembled WGS sequence"/>
</dbReference>
<dbReference type="Pfam" id="PF01609">
    <property type="entry name" value="DDE_Tnp_1"/>
    <property type="match status" value="1"/>
</dbReference>
<keyword evidence="4" id="KW-1185">Reference proteome</keyword>
<dbReference type="EMBL" id="CASHTH010000109">
    <property type="protein sequence ID" value="CAI7991315.1"/>
    <property type="molecule type" value="Genomic_DNA"/>
</dbReference>
<name>A0AA35VYZ5_GEOBA</name>
<dbReference type="GO" id="GO:0003677">
    <property type="term" value="F:DNA binding"/>
    <property type="evidence" value="ECO:0007669"/>
    <property type="project" value="InterPro"/>
</dbReference>
<dbReference type="NCBIfam" id="NF033580">
    <property type="entry name" value="transpos_IS5_3"/>
    <property type="match status" value="1"/>
</dbReference>
<evidence type="ECO:0000256" key="1">
    <source>
        <dbReference type="SAM" id="MobiDB-lite"/>
    </source>
</evidence>
<organism evidence="3 4">
    <name type="scientific">Geodia barretti</name>
    <name type="common">Barrett's horny sponge</name>
    <dbReference type="NCBI Taxonomy" id="519541"/>
    <lineage>
        <taxon>Eukaryota</taxon>
        <taxon>Metazoa</taxon>
        <taxon>Porifera</taxon>
        <taxon>Demospongiae</taxon>
        <taxon>Heteroscleromorpha</taxon>
        <taxon>Tetractinellida</taxon>
        <taxon>Astrophorina</taxon>
        <taxon>Geodiidae</taxon>
        <taxon>Geodia</taxon>
    </lineage>
</organism>
<evidence type="ECO:0000313" key="3">
    <source>
        <dbReference type="EMBL" id="CAI7991315.1"/>
    </source>
</evidence>
<dbReference type="GO" id="GO:0004803">
    <property type="term" value="F:transposase activity"/>
    <property type="evidence" value="ECO:0007669"/>
    <property type="project" value="InterPro"/>
</dbReference>
<evidence type="ECO:0000259" key="2">
    <source>
        <dbReference type="Pfam" id="PF01609"/>
    </source>
</evidence>
<accession>A0AA35VYZ5</accession>
<protein>
    <submittedName>
        <fullName evidence="3">Transposase for insertion sequence element IS6501</fullName>
    </submittedName>
</protein>
<feature type="region of interest" description="Disordered" evidence="1">
    <location>
        <begin position="40"/>
        <end position="71"/>
    </location>
</feature>
<dbReference type="PANTHER" id="PTHR30007:SF1">
    <property type="entry name" value="BLR1914 PROTEIN"/>
    <property type="match status" value="1"/>
</dbReference>
<proteinExistence type="predicted"/>
<sequence>MGIGTASTKGLPAGATGVSGNCCISIAPTTRIWNTSSSTAPYYRQHRGPGPSLRRRSAPQKGGQAAQALGRSRGGFSTKVHVSVDALGNPLRFILTGGQKHDITQAQGLIADHAGEYVIADKGYDSREFRQYILERGMRPVIPPRSNRKEPQAYDACLYRERHLVECFINKIKHYRRVFSRFEKLDTRYLGFLHFTAALIWLR</sequence>
<evidence type="ECO:0000313" key="4">
    <source>
        <dbReference type="Proteomes" id="UP001174909"/>
    </source>
</evidence>
<reference evidence="3" key="1">
    <citation type="submission" date="2023-03" db="EMBL/GenBank/DDBJ databases">
        <authorList>
            <person name="Steffen K."/>
            <person name="Cardenas P."/>
        </authorList>
    </citation>
    <scope>NUCLEOTIDE SEQUENCE</scope>
</reference>